<dbReference type="InterPro" id="IPR011527">
    <property type="entry name" value="ABC1_TM_dom"/>
</dbReference>
<reference evidence="14 15" key="1">
    <citation type="submission" date="2014-04" db="EMBL/GenBank/DDBJ databases">
        <title>Variable characteristics of bacteriocin-producing Streptococcus salivarius strains isolated from Malaysian subjects.</title>
        <authorList>
            <person name="Philip K."/>
            <person name="Barbour A."/>
        </authorList>
    </citation>
    <scope>NUCLEOTIDE SEQUENCE [LARGE SCALE GENOMIC DNA]</scope>
    <source>
        <strain evidence="14 15">NU10</strain>
    </source>
</reference>
<dbReference type="Gene3D" id="1.20.1560.10">
    <property type="entry name" value="ABC transporter type 1, transmembrane domain"/>
    <property type="match status" value="1"/>
</dbReference>
<keyword evidence="3" id="KW-1003">Cell membrane</keyword>
<keyword evidence="2" id="KW-0813">Transport</keyword>
<keyword evidence="9 11" id="KW-1133">Transmembrane helix</keyword>
<evidence type="ECO:0000256" key="5">
    <source>
        <dbReference type="ARBA" id="ARBA00022692"/>
    </source>
</evidence>
<dbReference type="SMART" id="SM00382">
    <property type="entry name" value="AAA"/>
    <property type="match status" value="1"/>
</dbReference>
<evidence type="ECO:0000259" key="13">
    <source>
        <dbReference type="PROSITE" id="PS50929"/>
    </source>
</evidence>
<evidence type="ECO:0000256" key="6">
    <source>
        <dbReference type="ARBA" id="ARBA00022741"/>
    </source>
</evidence>
<keyword evidence="7" id="KW-0788">Thiol protease</keyword>
<comment type="subcellular location">
    <subcellularLocation>
        <location evidence="1">Cell membrane</location>
        <topology evidence="1">Multi-pass membrane protein</topology>
    </subcellularLocation>
</comment>
<dbReference type="InterPro" id="IPR036640">
    <property type="entry name" value="ABC1_TM_sf"/>
</dbReference>
<evidence type="ECO:0000256" key="1">
    <source>
        <dbReference type="ARBA" id="ARBA00004651"/>
    </source>
</evidence>
<feature type="transmembrane region" description="Helical" evidence="11">
    <location>
        <begin position="51"/>
        <end position="72"/>
    </location>
</feature>
<dbReference type="GO" id="GO:0006508">
    <property type="term" value="P:proteolysis"/>
    <property type="evidence" value="ECO:0007669"/>
    <property type="project" value="UniProtKB-KW"/>
</dbReference>
<feature type="transmembrane region" description="Helical" evidence="11">
    <location>
        <begin position="265"/>
        <end position="283"/>
    </location>
</feature>
<dbReference type="PROSITE" id="PS50893">
    <property type="entry name" value="ABC_TRANSPORTER_2"/>
    <property type="match status" value="1"/>
</dbReference>
<dbReference type="InterPro" id="IPR027417">
    <property type="entry name" value="P-loop_NTPase"/>
</dbReference>
<evidence type="ECO:0000256" key="2">
    <source>
        <dbReference type="ARBA" id="ARBA00022448"/>
    </source>
</evidence>
<keyword evidence="10 11" id="KW-0472">Membrane</keyword>
<dbReference type="GO" id="GO:0005886">
    <property type="term" value="C:plasma membrane"/>
    <property type="evidence" value="ECO:0007669"/>
    <property type="project" value="UniProtKB-SubCell"/>
</dbReference>
<evidence type="ECO:0000256" key="4">
    <source>
        <dbReference type="ARBA" id="ARBA00022670"/>
    </source>
</evidence>
<comment type="caution">
    <text evidence="14">The sequence shown here is derived from an EMBL/GenBank/DDBJ whole genome shotgun (WGS) entry which is preliminary data.</text>
</comment>
<dbReference type="GO" id="GO:0005524">
    <property type="term" value="F:ATP binding"/>
    <property type="evidence" value="ECO:0007669"/>
    <property type="project" value="UniProtKB-KW"/>
</dbReference>
<keyword evidence="7" id="KW-0378">Hydrolase</keyword>
<keyword evidence="5 11" id="KW-0812">Transmembrane</keyword>
<evidence type="ECO:0000313" key="14">
    <source>
        <dbReference type="EMBL" id="KEO46775.1"/>
    </source>
</evidence>
<evidence type="ECO:0000256" key="8">
    <source>
        <dbReference type="ARBA" id="ARBA00022840"/>
    </source>
</evidence>
<dbReference type="RefSeq" id="WP_037600642.1">
    <property type="nucleotide sequence ID" value="NZ_JADPCF010000004.1"/>
</dbReference>
<accession>A0A074J3D8</accession>
<dbReference type="GO" id="GO:0140359">
    <property type="term" value="F:ABC-type transporter activity"/>
    <property type="evidence" value="ECO:0007669"/>
    <property type="project" value="InterPro"/>
</dbReference>
<protein>
    <submittedName>
        <fullName evidence="14">Multidrug ABC transporter ATPase</fullName>
    </submittedName>
</protein>
<dbReference type="PROSITE" id="PS50929">
    <property type="entry name" value="ABC_TM1F"/>
    <property type="match status" value="1"/>
</dbReference>
<feature type="domain" description="ABC transmembrane type-1" evidence="13">
    <location>
        <begin position="24"/>
        <end position="294"/>
    </location>
</feature>
<evidence type="ECO:0000313" key="15">
    <source>
        <dbReference type="Proteomes" id="UP000027855"/>
    </source>
</evidence>
<keyword evidence="6" id="KW-0547">Nucleotide-binding</keyword>
<evidence type="ECO:0000256" key="9">
    <source>
        <dbReference type="ARBA" id="ARBA00022989"/>
    </source>
</evidence>
<dbReference type="GO" id="GO:0008234">
    <property type="term" value="F:cysteine-type peptidase activity"/>
    <property type="evidence" value="ECO:0007669"/>
    <property type="project" value="UniProtKB-KW"/>
</dbReference>
<dbReference type="FunFam" id="3.40.50.300:FF:000299">
    <property type="entry name" value="ABC transporter ATP-binding protein/permease"/>
    <property type="match status" value="1"/>
</dbReference>
<feature type="transmembrane region" description="Helical" evidence="11">
    <location>
        <begin position="233"/>
        <end position="259"/>
    </location>
</feature>
<evidence type="ECO:0000259" key="12">
    <source>
        <dbReference type="PROSITE" id="PS50893"/>
    </source>
</evidence>
<feature type="transmembrane region" description="Helical" evidence="11">
    <location>
        <begin position="12"/>
        <end position="31"/>
    </location>
</feature>
<proteinExistence type="predicted"/>
<dbReference type="PROSITE" id="PS00211">
    <property type="entry name" value="ABC_TRANSPORTER_1"/>
    <property type="match status" value="1"/>
</dbReference>
<keyword evidence="8" id="KW-0067">ATP-binding</keyword>
<dbReference type="EMBL" id="JJMT01000004">
    <property type="protein sequence ID" value="KEO46775.1"/>
    <property type="molecule type" value="Genomic_DNA"/>
</dbReference>
<dbReference type="InterPro" id="IPR003593">
    <property type="entry name" value="AAA+_ATPase"/>
</dbReference>
<name>A0A074J3D8_STRSL</name>
<feature type="domain" description="ABC transporter" evidence="12">
    <location>
        <begin position="323"/>
        <end position="558"/>
    </location>
</feature>
<evidence type="ECO:0000256" key="7">
    <source>
        <dbReference type="ARBA" id="ARBA00022807"/>
    </source>
</evidence>
<dbReference type="CDD" id="cd07346">
    <property type="entry name" value="ABC_6TM_exporters"/>
    <property type="match status" value="1"/>
</dbReference>
<organism evidence="14 15">
    <name type="scientific">Streptococcus salivarius</name>
    <dbReference type="NCBI Taxonomy" id="1304"/>
    <lineage>
        <taxon>Bacteria</taxon>
        <taxon>Bacillati</taxon>
        <taxon>Bacillota</taxon>
        <taxon>Bacilli</taxon>
        <taxon>Lactobacillales</taxon>
        <taxon>Streptococcaceae</taxon>
        <taxon>Streptococcus</taxon>
    </lineage>
</organism>
<dbReference type="Gene3D" id="3.40.50.300">
    <property type="entry name" value="P-loop containing nucleotide triphosphate hydrolases"/>
    <property type="match status" value="1"/>
</dbReference>
<dbReference type="InterPro" id="IPR003439">
    <property type="entry name" value="ABC_transporter-like_ATP-bd"/>
</dbReference>
<dbReference type="PANTHER" id="PTHR24221:SF654">
    <property type="entry name" value="ATP-BINDING CASSETTE SUB-FAMILY B MEMBER 6"/>
    <property type="match status" value="1"/>
</dbReference>
<keyword evidence="4" id="KW-0645">Protease</keyword>
<gene>
    <name evidence="14" type="ORF">DL07_08660</name>
</gene>
<evidence type="ECO:0000256" key="10">
    <source>
        <dbReference type="ARBA" id="ARBA00023136"/>
    </source>
</evidence>
<dbReference type="Pfam" id="PF00005">
    <property type="entry name" value="ABC_tran"/>
    <property type="match status" value="1"/>
</dbReference>
<sequence length="560" mass="62932">MKQLIKNHQKAFYAFMIFNILVPLTNIAFAYSIKGIIDSGMSQNKEALTQAVLVGAIVILIYAGLNFISLRLKNKLVRQIMSRYKNKVFQSILDRDYRDFSKEKSGKFISVLTENMKKIEQDYLHQYFNISKNLSLMIFSLLAMFIGNWYLTLLVIIASIIPMMISGFIGQKSAYLQKSAMIADQKYLAKVKDILAGFLVIKSFNVKDAICEDYSYESEKLDEIYFIKGKFDVLANVISQLSGMIVFLVAFGGGMYLVFNGSTTIGSVTAIVQLVNFVVMPLNEIGMGMSKFREGQATLNAFEVKDVIGLQTGETKEYFDDVISFSNIDFSYPNAEEKIFNHLSLKIQKGEKIAIVGMSGSGKSTLLNLLLRFYDVTSGHISIDNQDIQAISAESLYNLMTIVQQDIYIFDDTLRANITLNQSFTDEEIKKAVQQSGLESYVLENELGLQALCGENGSNLSGGQKQRVSIARALIRKTPILLLDEATSSLDNQVTTEIESSILDIQNLTALVVTHKLNENILKKYDRILFMKDGVIVEDGSFSDLMDRRGEFYKLFELSV</sequence>
<evidence type="ECO:0000256" key="11">
    <source>
        <dbReference type="SAM" id="Phobius"/>
    </source>
</evidence>
<dbReference type="GO" id="GO:0034040">
    <property type="term" value="F:ATPase-coupled lipid transmembrane transporter activity"/>
    <property type="evidence" value="ECO:0007669"/>
    <property type="project" value="TreeGrafter"/>
</dbReference>
<dbReference type="AlphaFoldDB" id="A0A074J3D8"/>
<dbReference type="PANTHER" id="PTHR24221">
    <property type="entry name" value="ATP-BINDING CASSETTE SUB-FAMILY B"/>
    <property type="match status" value="1"/>
</dbReference>
<dbReference type="InterPro" id="IPR039421">
    <property type="entry name" value="Type_1_exporter"/>
</dbReference>
<dbReference type="SUPFAM" id="SSF52540">
    <property type="entry name" value="P-loop containing nucleoside triphosphate hydrolases"/>
    <property type="match status" value="1"/>
</dbReference>
<dbReference type="Proteomes" id="UP000027855">
    <property type="component" value="Unassembled WGS sequence"/>
</dbReference>
<dbReference type="InterPro" id="IPR017871">
    <property type="entry name" value="ABC_transporter-like_CS"/>
</dbReference>
<dbReference type="Pfam" id="PF00664">
    <property type="entry name" value="ABC_membrane"/>
    <property type="match status" value="1"/>
</dbReference>
<evidence type="ECO:0000256" key="3">
    <source>
        <dbReference type="ARBA" id="ARBA00022475"/>
    </source>
</evidence>
<dbReference type="SUPFAM" id="SSF90123">
    <property type="entry name" value="ABC transporter transmembrane region"/>
    <property type="match status" value="1"/>
</dbReference>
<dbReference type="GO" id="GO:0016887">
    <property type="term" value="F:ATP hydrolysis activity"/>
    <property type="evidence" value="ECO:0007669"/>
    <property type="project" value="InterPro"/>
</dbReference>